<feature type="domain" description="UBC core" evidence="4">
    <location>
        <begin position="69"/>
        <end position="230"/>
    </location>
</feature>
<evidence type="ECO:0000256" key="3">
    <source>
        <dbReference type="SAM" id="Phobius"/>
    </source>
</evidence>
<dbReference type="InterPro" id="IPR000608">
    <property type="entry name" value="UBC"/>
</dbReference>
<dbReference type="CDD" id="cd23837">
    <property type="entry name" value="UBCc_UBE2O"/>
    <property type="match status" value="1"/>
</dbReference>
<dbReference type="PANTHER" id="PTHR46116:SF19">
    <property type="entry name" value="UBIQUITIN-CONJUGATING ENZYME FAMILY PROTEIN"/>
    <property type="match status" value="1"/>
</dbReference>
<dbReference type="PANTHER" id="PTHR46116">
    <property type="entry name" value="(E3-INDEPENDENT) E2 UBIQUITIN-CONJUGATING ENZYME"/>
    <property type="match status" value="1"/>
</dbReference>
<keyword evidence="6" id="KW-1185">Reference proteome</keyword>
<keyword evidence="1" id="KW-0808">Transferase</keyword>
<evidence type="ECO:0000313" key="6">
    <source>
        <dbReference type="Proteomes" id="UP000195402"/>
    </source>
</evidence>
<dbReference type="PROSITE" id="PS50127">
    <property type="entry name" value="UBC_2"/>
    <property type="match status" value="1"/>
</dbReference>
<dbReference type="OMA" id="ILSACKY"/>
<protein>
    <submittedName>
        <fullName evidence="5">Ubiquitin-conjugating enzyme</fullName>
    </submittedName>
</protein>
<evidence type="ECO:0000256" key="2">
    <source>
        <dbReference type="ARBA" id="ARBA00022786"/>
    </source>
</evidence>
<keyword evidence="3" id="KW-0812">Transmembrane</keyword>
<sequence length="377" mass="43109">MGNREEIICIRIEGGEEEAVENNQINIRRKESKQFDIILTDDYDDDNNPIDDHHYYGSSNHGRISNNNQTSKRIMQEWKILEKNLPDSIYVRVYEGRIDLLRAVIIGASGTPYHDGLFFFDIQFPSHYPNKPPKVYYHSFGYRLNPNLYGFGMVCLSLLNTWRGTENEKWNPSESNVLQILLSIQALVLNAEPFFNEPAYNFGDLSTNLGYWKKKSLAYNEDTFVLSCRTMLAVLNKPPKHFEEFVAQHFCERAETILTASKAYIDGKVKVGHHIPIENTASSSFSSTISGESHKKFQDSMGIIYSKLLLAFIKNGSSLEDYVGDNMDDHLSNNQVVLPEPEPSSNLIVWVLCGFVYIPLLVFFLVILPIIIIYSKP</sequence>
<evidence type="ECO:0000259" key="4">
    <source>
        <dbReference type="PROSITE" id="PS50127"/>
    </source>
</evidence>
<keyword evidence="3" id="KW-1133">Transmembrane helix</keyword>
<accession>A0A200QPH9</accession>
<dbReference type="InParanoid" id="A0A200QPH9"/>
<dbReference type="EMBL" id="MVGT01001384">
    <property type="protein sequence ID" value="OVA12370.1"/>
    <property type="molecule type" value="Genomic_DNA"/>
</dbReference>
<evidence type="ECO:0000256" key="1">
    <source>
        <dbReference type="ARBA" id="ARBA00022679"/>
    </source>
</evidence>
<name>A0A200QPH9_MACCD</name>
<proteinExistence type="predicted"/>
<dbReference type="SMART" id="SM00212">
    <property type="entry name" value="UBCc"/>
    <property type="match status" value="1"/>
</dbReference>
<dbReference type="SUPFAM" id="SSF54495">
    <property type="entry name" value="UBC-like"/>
    <property type="match status" value="1"/>
</dbReference>
<dbReference type="Pfam" id="PF00179">
    <property type="entry name" value="UQ_con"/>
    <property type="match status" value="1"/>
</dbReference>
<reference evidence="5 6" key="1">
    <citation type="journal article" date="2017" name="Mol. Plant">
        <title>The Genome of Medicinal Plant Macleaya cordata Provides New Insights into Benzylisoquinoline Alkaloids Metabolism.</title>
        <authorList>
            <person name="Liu X."/>
            <person name="Liu Y."/>
            <person name="Huang P."/>
            <person name="Ma Y."/>
            <person name="Qing Z."/>
            <person name="Tang Q."/>
            <person name="Cao H."/>
            <person name="Cheng P."/>
            <person name="Zheng Y."/>
            <person name="Yuan Z."/>
            <person name="Zhou Y."/>
            <person name="Liu J."/>
            <person name="Tang Z."/>
            <person name="Zhuo Y."/>
            <person name="Zhang Y."/>
            <person name="Yu L."/>
            <person name="Huang J."/>
            <person name="Yang P."/>
            <person name="Peng Q."/>
            <person name="Zhang J."/>
            <person name="Jiang W."/>
            <person name="Zhang Z."/>
            <person name="Lin K."/>
            <person name="Ro D.K."/>
            <person name="Chen X."/>
            <person name="Xiong X."/>
            <person name="Shang Y."/>
            <person name="Huang S."/>
            <person name="Zeng J."/>
        </authorList>
    </citation>
    <scope>NUCLEOTIDE SEQUENCE [LARGE SCALE GENOMIC DNA]</scope>
    <source>
        <strain evidence="6">cv. BLH2017</strain>
        <tissue evidence="5">Root</tissue>
    </source>
</reference>
<feature type="transmembrane region" description="Helical" evidence="3">
    <location>
        <begin position="347"/>
        <end position="374"/>
    </location>
</feature>
<dbReference type="STRING" id="56857.A0A200QPH9"/>
<dbReference type="OrthoDB" id="47801at2759"/>
<evidence type="ECO:0000313" key="5">
    <source>
        <dbReference type="EMBL" id="OVA12370.1"/>
    </source>
</evidence>
<dbReference type="Proteomes" id="UP000195402">
    <property type="component" value="Unassembled WGS sequence"/>
</dbReference>
<organism evidence="5 6">
    <name type="scientific">Macleaya cordata</name>
    <name type="common">Five-seeded plume-poppy</name>
    <name type="synonym">Bocconia cordata</name>
    <dbReference type="NCBI Taxonomy" id="56857"/>
    <lineage>
        <taxon>Eukaryota</taxon>
        <taxon>Viridiplantae</taxon>
        <taxon>Streptophyta</taxon>
        <taxon>Embryophyta</taxon>
        <taxon>Tracheophyta</taxon>
        <taxon>Spermatophyta</taxon>
        <taxon>Magnoliopsida</taxon>
        <taxon>Ranunculales</taxon>
        <taxon>Papaveraceae</taxon>
        <taxon>Papaveroideae</taxon>
        <taxon>Macleaya</taxon>
    </lineage>
</organism>
<dbReference type="Gene3D" id="3.10.110.10">
    <property type="entry name" value="Ubiquitin Conjugating Enzyme"/>
    <property type="match status" value="1"/>
</dbReference>
<gene>
    <name evidence="5" type="ORF">BVC80_1795g10</name>
</gene>
<comment type="caution">
    <text evidence="5">The sequence shown here is derived from an EMBL/GenBank/DDBJ whole genome shotgun (WGS) entry which is preliminary data.</text>
</comment>
<dbReference type="GO" id="GO:0061631">
    <property type="term" value="F:ubiquitin conjugating enzyme activity"/>
    <property type="evidence" value="ECO:0007669"/>
    <property type="project" value="TreeGrafter"/>
</dbReference>
<dbReference type="AlphaFoldDB" id="A0A200QPH9"/>
<keyword evidence="2" id="KW-0833">Ubl conjugation pathway</keyword>
<dbReference type="InterPro" id="IPR016135">
    <property type="entry name" value="UBQ-conjugating_enzyme/RWD"/>
</dbReference>
<keyword evidence="3" id="KW-0472">Membrane</keyword>